<dbReference type="PANTHER" id="PTHR11730">
    <property type="entry name" value="AMMONIUM TRANSPORTER"/>
    <property type="match status" value="1"/>
</dbReference>
<feature type="domain" description="Ammonium transporter AmtB-like" evidence="6">
    <location>
        <begin position="15"/>
        <end position="173"/>
    </location>
</feature>
<gene>
    <name evidence="7" type="ORF">OESDEN_22681</name>
</gene>
<dbReference type="OrthoDB" id="534912at2759"/>
<dbReference type="AlphaFoldDB" id="A0A0B1RYE7"/>
<dbReference type="InterPro" id="IPR029020">
    <property type="entry name" value="Ammonium/urea_transptr"/>
</dbReference>
<evidence type="ECO:0000313" key="7">
    <source>
        <dbReference type="EMBL" id="KHJ77699.1"/>
    </source>
</evidence>
<name>A0A0B1RYE7_OESDE</name>
<keyword evidence="2 5" id="KW-0812">Transmembrane</keyword>
<comment type="subcellular location">
    <subcellularLocation>
        <location evidence="1">Membrane</location>
        <topology evidence="1">Multi-pass membrane protein</topology>
    </subcellularLocation>
</comment>
<proteinExistence type="predicted"/>
<feature type="transmembrane region" description="Helical" evidence="5">
    <location>
        <begin position="103"/>
        <end position="122"/>
    </location>
</feature>
<evidence type="ECO:0000256" key="5">
    <source>
        <dbReference type="SAM" id="Phobius"/>
    </source>
</evidence>
<sequence>MPDKLHTPEIQDDGVWMTASSFTIFTMTAGFGLLESGRVSSKDEVNVMVKNVVDVIFGGLAYWMFGYGFTFGDNFINPYIGVGDYFFDPEREDPTPDKAGTSYSLFIFQMSFATTTSTIVSAGMAERIHLRSHCFVSFFITLVHSVAGHWVWHKSGVFRTMGVVDSAGCSAVSLIRICETNAKSRSSLPIQKKRK</sequence>
<evidence type="ECO:0000259" key="6">
    <source>
        <dbReference type="Pfam" id="PF00909"/>
    </source>
</evidence>
<evidence type="ECO:0000256" key="1">
    <source>
        <dbReference type="ARBA" id="ARBA00004141"/>
    </source>
</evidence>
<dbReference type="Proteomes" id="UP000053660">
    <property type="component" value="Unassembled WGS sequence"/>
</dbReference>
<dbReference type="GO" id="GO:0005886">
    <property type="term" value="C:plasma membrane"/>
    <property type="evidence" value="ECO:0007669"/>
    <property type="project" value="TreeGrafter"/>
</dbReference>
<dbReference type="SUPFAM" id="SSF111352">
    <property type="entry name" value="Ammonium transporter"/>
    <property type="match status" value="1"/>
</dbReference>
<protein>
    <submittedName>
        <fullName evidence="7">Ammonium transporter</fullName>
    </submittedName>
</protein>
<keyword evidence="4 5" id="KW-0472">Membrane</keyword>
<accession>A0A0B1RYE7</accession>
<keyword evidence="8" id="KW-1185">Reference proteome</keyword>
<evidence type="ECO:0000256" key="4">
    <source>
        <dbReference type="ARBA" id="ARBA00023136"/>
    </source>
</evidence>
<dbReference type="PANTHER" id="PTHR11730:SF58">
    <property type="entry name" value="AMMONIUM TRANSPORTER"/>
    <property type="match status" value="1"/>
</dbReference>
<feature type="transmembrane region" description="Helical" evidence="5">
    <location>
        <begin position="15"/>
        <end position="35"/>
    </location>
</feature>
<dbReference type="Gene3D" id="1.10.3430.10">
    <property type="entry name" value="Ammonium transporter AmtB like domains"/>
    <property type="match status" value="1"/>
</dbReference>
<feature type="transmembrane region" description="Helical" evidence="5">
    <location>
        <begin position="134"/>
        <end position="152"/>
    </location>
</feature>
<dbReference type="InterPro" id="IPR024041">
    <property type="entry name" value="NH4_transpt_AmtB-like_dom"/>
</dbReference>
<evidence type="ECO:0000313" key="8">
    <source>
        <dbReference type="Proteomes" id="UP000053660"/>
    </source>
</evidence>
<dbReference type="GO" id="GO:0097272">
    <property type="term" value="P:ammonium homeostasis"/>
    <property type="evidence" value="ECO:0007669"/>
    <property type="project" value="TreeGrafter"/>
</dbReference>
<evidence type="ECO:0000256" key="2">
    <source>
        <dbReference type="ARBA" id="ARBA00022692"/>
    </source>
</evidence>
<keyword evidence="3 5" id="KW-1133">Transmembrane helix</keyword>
<dbReference type="Pfam" id="PF00909">
    <property type="entry name" value="Ammonium_transp"/>
    <property type="match status" value="1"/>
</dbReference>
<dbReference type="GO" id="GO:0008519">
    <property type="term" value="F:ammonium channel activity"/>
    <property type="evidence" value="ECO:0007669"/>
    <property type="project" value="InterPro"/>
</dbReference>
<evidence type="ECO:0000256" key="3">
    <source>
        <dbReference type="ARBA" id="ARBA00022989"/>
    </source>
</evidence>
<dbReference type="EMBL" id="KN610504">
    <property type="protein sequence ID" value="KHJ77699.1"/>
    <property type="molecule type" value="Genomic_DNA"/>
</dbReference>
<organism evidence="7 8">
    <name type="scientific">Oesophagostomum dentatum</name>
    <name type="common">Nodular worm</name>
    <dbReference type="NCBI Taxonomy" id="61180"/>
    <lineage>
        <taxon>Eukaryota</taxon>
        <taxon>Metazoa</taxon>
        <taxon>Ecdysozoa</taxon>
        <taxon>Nematoda</taxon>
        <taxon>Chromadorea</taxon>
        <taxon>Rhabditida</taxon>
        <taxon>Rhabditina</taxon>
        <taxon>Rhabditomorpha</taxon>
        <taxon>Strongyloidea</taxon>
        <taxon>Strongylidae</taxon>
        <taxon>Oesophagostomum</taxon>
    </lineage>
</organism>
<reference evidence="7 8" key="1">
    <citation type="submission" date="2014-03" db="EMBL/GenBank/DDBJ databases">
        <title>Draft genome of the hookworm Oesophagostomum dentatum.</title>
        <authorList>
            <person name="Mitreva M."/>
        </authorList>
    </citation>
    <scope>NUCLEOTIDE SEQUENCE [LARGE SCALE GENOMIC DNA]</scope>
    <source>
        <strain evidence="7 8">OD-Hann</strain>
    </source>
</reference>
<feature type="transmembrane region" description="Helical" evidence="5">
    <location>
        <begin position="47"/>
        <end position="65"/>
    </location>
</feature>